<reference evidence="2" key="1">
    <citation type="submission" date="2018-06" db="EMBL/GenBank/DDBJ databases">
        <authorList>
            <person name="Cea G.-C."/>
            <person name="William W."/>
        </authorList>
    </citation>
    <scope>NUCLEOTIDE SEQUENCE [LARGE SCALE GENOMIC DNA]</scope>
    <source>
        <strain evidence="2">DB21MT-2</strain>
    </source>
</reference>
<evidence type="ECO:0000313" key="2">
    <source>
        <dbReference type="Proteomes" id="UP000250123"/>
    </source>
</evidence>
<dbReference type="KEGG" id="sbk:SHEWBE_1730"/>
<accession>A0A330LZH2</accession>
<dbReference type="EMBL" id="LS483452">
    <property type="protein sequence ID" value="SQH75696.1"/>
    <property type="molecule type" value="Genomic_DNA"/>
</dbReference>
<protein>
    <submittedName>
        <fullName evidence="1">Uncharacterized protein</fullName>
    </submittedName>
</protein>
<organism evidence="1 2">
    <name type="scientific">Shewanella benthica</name>
    <dbReference type="NCBI Taxonomy" id="43661"/>
    <lineage>
        <taxon>Bacteria</taxon>
        <taxon>Pseudomonadati</taxon>
        <taxon>Pseudomonadota</taxon>
        <taxon>Gammaproteobacteria</taxon>
        <taxon>Alteromonadales</taxon>
        <taxon>Shewanellaceae</taxon>
        <taxon>Shewanella</taxon>
    </lineage>
</organism>
<evidence type="ECO:0000313" key="1">
    <source>
        <dbReference type="EMBL" id="SQH75696.1"/>
    </source>
</evidence>
<gene>
    <name evidence="1" type="ORF">SHEWBE_1730</name>
</gene>
<dbReference type="AlphaFoldDB" id="A0A330LZH2"/>
<name>A0A330LZH2_9GAMM</name>
<dbReference type="Proteomes" id="UP000250123">
    <property type="component" value="Chromosome SHEWBE"/>
</dbReference>
<sequence>MLLFNSAIAGAAFMPKSPNKVEVNISLINIFIGITHLTYSEWYKALIVILVAGLDSKSNFLMQYLNQLFTELFWAA</sequence>
<proteinExistence type="predicted"/>